<dbReference type="InterPro" id="IPR002562">
    <property type="entry name" value="3'-5'_exonuclease_dom"/>
</dbReference>
<evidence type="ECO:0000259" key="5">
    <source>
        <dbReference type="Pfam" id="PF01612"/>
    </source>
</evidence>
<dbReference type="InterPro" id="IPR036397">
    <property type="entry name" value="RNaseH_sf"/>
</dbReference>
<evidence type="ECO:0000313" key="6">
    <source>
        <dbReference type="EMBL" id="CAD7252184.1"/>
    </source>
</evidence>
<protein>
    <recommendedName>
        <fullName evidence="5">3'-5' exonuclease domain-containing protein</fullName>
    </recommendedName>
</protein>
<dbReference type="EMBL" id="CAJPEV010004181">
    <property type="protein sequence ID" value="CAG0901331.1"/>
    <property type="molecule type" value="Genomic_DNA"/>
</dbReference>
<reference evidence="6" key="1">
    <citation type="submission" date="2020-11" db="EMBL/GenBank/DDBJ databases">
        <authorList>
            <person name="Tran Van P."/>
        </authorList>
    </citation>
    <scope>NUCLEOTIDE SEQUENCE</scope>
</reference>
<feature type="domain" description="3'-5' exonuclease" evidence="5">
    <location>
        <begin position="18"/>
        <end position="116"/>
    </location>
</feature>
<keyword evidence="7" id="KW-1185">Reference proteome</keyword>
<evidence type="ECO:0000256" key="2">
    <source>
        <dbReference type="ARBA" id="ARBA00022801"/>
    </source>
</evidence>
<dbReference type="EMBL" id="LR903698">
    <property type="protein sequence ID" value="CAD7252184.1"/>
    <property type="molecule type" value="Genomic_DNA"/>
</dbReference>
<dbReference type="Pfam" id="PF01612">
    <property type="entry name" value="DNA_pol_A_exo1"/>
    <property type="match status" value="1"/>
</dbReference>
<dbReference type="GO" id="GO:0005737">
    <property type="term" value="C:cytoplasm"/>
    <property type="evidence" value="ECO:0007669"/>
    <property type="project" value="TreeGrafter"/>
</dbReference>
<gene>
    <name evidence="6" type="ORF">DSTB1V02_LOCUS11942</name>
</gene>
<name>A0A7R9FRB0_9CRUS</name>
<dbReference type="OrthoDB" id="1920326at2759"/>
<feature type="region of interest" description="Disordered" evidence="4">
    <location>
        <begin position="159"/>
        <end position="188"/>
    </location>
</feature>
<dbReference type="GO" id="GO:0006139">
    <property type="term" value="P:nucleobase-containing compound metabolic process"/>
    <property type="evidence" value="ECO:0007669"/>
    <property type="project" value="InterPro"/>
</dbReference>
<evidence type="ECO:0000256" key="1">
    <source>
        <dbReference type="ARBA" id="ARBA00022722"/>
    </source>
</evidence>
<keyword evidence="1" id="KW-0540">Nuclease</keyword>
<dbReference type="Proteomes" id="UP000677054">
    <property type="component" value="Unassembled WGS sequence"/>
</dbReference>
<dbReference type="Gene3D" id="3.30.420.10">
    <property type="entry name" value="Ribonuclease H-like superfamily/Ribonuclease H"/>
    <property type="match status" value="1"/>
</dbReference>
<evidence type="ECO:0000256" key="4">
    <source>
        <dbReference type="SAM" id="MobiDB-lite"/>
    </source>
</evidence>
<dbReference type="GO" id="GO:0008408">
    <property type="term" value="F:3'-5' exonuclease activity"/>
    <property type="evidence" value="ECO:0007669"/>
    <property type="project" value="InterPro"/>
</dbReference>
<keyword evidence="2" id="KW-0378">Hydrolase</keyword>
<dbReference type="AlphaFoldDB" id="A0A7R9FRB0"/>
<evidence type="ECO:0000313" key="7">
    <source>
        <dbReference type="Proteomes" id="UP000677054"/>
    </source>
</evidence>
<dbReference type="PANTHER" id="PTHR13620:SF104">
    <property type="entry name" value="EXONUCLEASE 3'-5' DOMAIN-CONTAINING PROTEIN 2"/>
    <property type="match status" value="1"/>
</dbReference>
<evidence type="ECO:0000256" key="3">
    <source>
        <dbReference type="ARBA" id="ARBA00022839"/>
    </source>
</evidence>
<proteinExistence type="predicted"/>
<dbReference type="GO" id="GO:0003676">
    <property type="term" value="F:nucleic acid binding"/>
    <property type="evidence" value="ECO:0007669"/>
    <property type="project" value="InterPro"/>
</dbReference>
<dbReference type="GO" id="GO:0005634">
    <property type="term" value="C:nucleus"/>
    <property type="evidence" value="ECO:0007669"/>
    <property type="project" value="TreeGrafter"/>
</dbReference>
<sequence>MREEHKEWIHSFPWFISGILKVGVAIREDSDKLLQGHGITVNGCVDLRHLAVLHPIAKQMNGRFGLDSLASHFLQLKLNKNWRLRCSDWNADELSNKQVEYAALDALAALAVFLRLYSDDLKQSLCFLLSPLDLQQVHGSLHTMCLGFKDVKFKKVPGELRGEKEKKKNRGRGDGKWKKEEDSKKGEKQIFSTKKSPYYSNCYLWAPDGTPLTMCTAKRANWYLLQNLGTKEAEDPLIVRLNFEPSGGPEGDGEYYVHEKRNQCVVCGSTKELLTKYVVPHEYRTHFPAFPFFVFPDLMKSHLSHDILLFCLSCHLRASAFDSHLRDILAEECNAPRNGSADLEGANLIITNTMQMQKSEESKLRELRAVKSAGKALKQAKNLPGVRRKELEKILSEHFGVKEIDDEMVECASTYPIMTRNPSYVSHGEMVVRHYAANAGLMELERRWRQHFLDTMHPRYLPAMWSVSHNHHRLRESFQQGQPAESEDFDEIGEALLGLERAASLDAGTQIPLD</sequence>
<dbReference type="InterPro" id="IPR012337">
    <property type="entry name" value="RNaseH-like_sf"/>
</dbReference>
<accession>A0A7R9FRB0</accession>
<dbReference type="PANTHER" id="PTHR13620">
    <property type="entry name" value="3-5 EXONUCLEASE"/>
    <property type="match status" value="1"/>
</dbReference>
<dbReference type="SUPFAM" id="SSF53098">
    <property type="entry name" value="Ribonuclease H-like"/>
    <property type="match status" value="1"/>
</dbReference>
<dbReference type="InterPro" id="IPR051132">
    <property type="entry name" value="3-5_Exonuclease_domain"/>
</dbReference>
<organism evidence="6">
    <name type="scientific">Darwinula stevensoni</name>
    <dbReference type="NCBI Taxonomy" id="69355"/>
    <lineage>
        <taxon>Eukaryota</taxon>
        <taxon>Metazoa</taxon>
        <taxon>Ecdysozoa</taxon>
        <taxon>Arthropoda</taxon>
        <taxon>Crustacea</taxon>
        <taxon>Oligostraca</taxon>
        <taxon>Ostracoda</taxon>
        <taxon>Podocopa</taxon>
        <taxon>Podocopida</taxon>
        <taxon>Darwinulocopina</taxon>
        <taxon>Darwinuloidea</taxon>
        <taxon>Darwinulidae</taxon>
        <taxon>Darwinula</taxon>
    </lineage>
</organism>
<keyword evidence="3" id="KW-0269">Exonuclease</keyword>